<reference evidence="2 3" key="1">
    <citation type="submission" date="2020-08" db="EMBL/GenBank/DDBJ databases">
        <title>Genomic Encyclopedia of Type Strains, Phase III (KMG-III): the genomes of soil and plant-associated and newly described type strains.</title>
        <authorList>
            <person name="Whitman W."/>
        </authorList>
    </citation>
    <scope>NUCLEOTIDE SEQUENCE [LARGE SCALE GENOMIC DNA]</scope>
    <source>
        <strain evidence="2 3">CECT 8280</strain>
    </source>
</reference>
<proteinExistence type="predicted"/>
<accession>A0ABR6GHK6</accession>
<organism evidence="2 3">
    <name type="scientific">Rhizobium laguerreae</name>
    <dbReference type="NCBI Taxonomy" id="1076926"/>
    <lineage>
        <taxon>Bacteria</taxon>
        <taxon>Pseudomonadati</taxon>
        <taxon>Pseudomonadota</taxon>
        <taxon>Alphaproteobacteria</taxon>
        <taxon>Hyphomicrobiales</taxon>
        <taxon>Rhizobiaceae</taxon>
        <taxon>Rhizobium/Agrobacterium group</taxon>
        <taxon>Rhizobium</taxon>
    </lineage>
</organism>
<evidence type="ECO:0000256" key="1">
    <source>
        <dbReference type="SAM" id="Phobius"/>
    </source>
</evidence>
<dbReference type="EMBL" id="JACHXX010000012">
    <property type="protein sequence ID" value="MBB3165774.1"/>
    <property type="molecule type" value="Genomic_DNA"/>
</dbReference>
<dbReference type="RefSeq" id="WP_158081425.1">
    <property type="nucleotide sequence ID" value="NZ_JACHXX010000012.1"/>
</dbReference>
<keyword evidence="1" id="KW-0812">Transmembrane</keyword>
<keyword evidence="1" id="KW-1133">Transmembrane helix</keyword>
<dbReference type="Proteomes" id="UP000542811">
    <property type="component" value="Unassembled WGS sequence"/>
</dbReference>
<comment type="caution">
    <text evidence="2">The sequence shown here is derived from an EMBL/GenBank/DDBJ whole genome shotgun (WGS) entry which is preliminary data.</text>
</comment>
<evidence type="ECO:0000313" key="3">
    <source>
        <dbReference type="Proteomes" id="UP000542811"/>
    </source>
</evidence>
<feature type="transmembrane region" description="Helical" evidence="1">
    <location>
        <begin position="81"/>
        <end position="103"/>
    </location>
</feature>
<name>A0ABR6GHK6_9HYPH</name>
<keyword evidence="1" id="KW-0472">Membrane</keyword>
<keyword evidence="3" id="KW-1185">Reference proteome</keyword>
<sequence>MQLNSLTGLQQTGKSRPASILPVRTVHLVATHCHPTAQIHKTHAGAKLFHQRLAIKLALLTAWLALDGDHRSLEISKRQQAGHISIFSSTIFFITFCIGLNLLDESIEQQPSRDDGGCPPDSCPLTHRRLKNKNRTYQPFFGYANALLTWETDANHCRQPRHFRTSGPHPAA</sequence>
<protein>
    <submittedName>
        <fullName evidence="2">Uncharacterized protein</fullName>
    </submittedName>
</protein>
<gene>
    <name evidence="2" type="ORF">FHS25_006286</name>
</gene>
<evidence type="ECO:0000313" key="2">
    <source>
        <dbReference type="EMBL" id="MBB3165774.1"/>
    </source>
</evidence>